<evidence type="ECO:0000313" key="1">
    <source>
        <dbReference type="EMBL" id="KAJ9080443.1"/>
    </source>
</evidence>
<protein>
    <submittedName>
        <fullName evidence="1">Uncharacterized protein</fullName>
    </submittedName>
</protein>
<dbReference type="Proteomes" id="UP001165960">
    <property type="component" value="Unassembled WGS sequence"/>
</dbReference>
<sequence length="105" mass="10793">MPNLKARGGLHLPLEAGALKVPRGSGPTFTSLGSHLLAHPLALKVIQVTFEDGGVLLDVSIFQEGLKANPSMLQAPKSQGSKLSQGKAALPVGFLSTSPQVCPGL</sequence>
<dbReference type="EMBL" id="QTSX02001557">
    <property type="protein sequence ID" value="KAJ9080443.1"/>
    <property type="molecule type" value="Genomic_DNA"/>
</dbReference>
<name>A0ACC2U0X1_9FUNG</name>
<reference evidence="1" key="1">
    <citation type="submission" date="2022-04" db="EMBL/GenBank/DDBJ databases">
        <title>Genome of the entomopathogenic fungus Entomophthora muscae.</title>
        <authorList>
            <person name="Elya C."/>
            <person name="Lovett B.R."/>
            <person name="Lee E."/>
            <person name="Macias A.M."/>
            <person name="Hajek A.E."/>
            <person name="De Bivort B.L."/>
            <person name="Kasson M.T."/>
            <person name="De Fine Licht H.H."/>
            <person name="Stajich J.E."/>
        </authorList>
    </citation>
    <scope>NUCLEOTIDE SEQUENCE</scope>
    <source>
        <strain evidence="1">Berkeley</strain>
    </source>
</reference>
<proteinExistence type="predicted"/>
<keyword evidence="2" id="KW-1185">Reference proteome</keyword>
<evidence type="ECO:0000313" key="2">
    <source>
        <dbReference type="Proteomes" id="UP001165960"/>
    </source>
</evidence>
<gene>
    <name evidence="1" type="ORF">DSO57_1024910</name>
</gene>
<accession>A0ACC2U0X1</accession>
<organism evidence="1 2">
    <name type="scientific">Entomophthora muscae</name>
    <dbReference type="NCBI Taxonomy" id="34485"/>
    <lineage>
        <taxon>Eukaryota</taxon>
        <taxon>Fungi</taxon>
        <taxon>Fungi incertae sedis</taxon>
        <taxon>Zoopagomycota</taxon>
        <taxon>Entomophthoromycotina</taxon>
        <taxon>Entomophthoromycetes</taxon>
        <taxon>Entomophthorales</taxon>
        <taxon>Entomophthoraceae</taxon>
        <taxon>Entomophthora</taxon>
    </lineage>
</organism>
<comment type="caution">
    <text evidence="1">The sequence shown here is derived from an EMBL/GenBank/DDBJ whole genome shotgun (WGS) entry which is preliminary data.</text>
</comment>